<dbReference type="InterPro" id="IPR050553">
    <property type="entry name" value="Thioredoxin_ResA/DsbE_sf"/>
</dbReference>
<evidence type="ECO:0000259" key="5">
    <source>
        <dbReference type="Pfam" id="PF13905"/>
    </source>
</evidence>
<name>A0A2K8YX69_9BACT</name>
<dbReference type="Pfam" id="PF13905">
    <property type="entry name" value="Thioredoxin_8"/>
    <property type="match status" value="1"/>
</dbReference>
<dbReference type="AlphaFoldDB" id="A0A2K8YX69"/>
<keyword evidence="7" id="KW-1185">Reference proteome</keyword>
<dbReference type="RefSeq" id="WP_100987857.1">
    <property type="nucleotide sequence ID" value="NZ_CP025096.1"/>
</dbReference>
<dbReference type="PANTHER" id="PTHR42852">
    <property type="entry name" value="THIOL:DISULFIDE INTERCHANGE PROTEIN DSBE"/>
    <property type="match status" value="1"/>
</dbReference>
<evidence type="ECO:0000313" key="7">
    <source>
        <dbReference type="Proteomes" id="UP000232883"/>
    </source>
</evidence>
<dbReference type="Proteomes" id="UP000232883">
    <property type="component" value="Chromosome"/>
</dbReference>
<dbReference type="InterPro" id="IPR036249">
    <property type="entry name" value="Thioredoxin-like_sf"/>
</dbReference>
<dbReference type="GO" id="GO:0030313">
    <property type="term" value="C:cell envelope"/>
    <property type="evidence" value="ECO:0007669"/>
    <property type="project" value="UniProtKB-SubCell"/>
</dbReference>
<organism evidence="6 7">
    <name type="scientific">Spirosoma pollinicola</name>
    <dbReference type="NCBI Taxonomy" id="2057025"/>
    <lineage>
        <taxon>Bacteria</taxon>
        <taxon>Pseudomonadati</taxon>
        <taxon>Bacteroidota</taxon>
        <taxon>Cytophagia</taxon>
        <taxon>Cytophagales</taxon>
        <taxon>Cytophagaceae</taxon>
        <taxon>Spirosoma</taxon>
    </lineage>
</organism>
<evidence type="ECO:0000256" key="4">
    <source>
        <dbReference type="ARBA" id="ARBA00023284"/>
    </source>
</evidence>
<protein>
    <recommendedName>
        <fullName evidence="5">Thioredoxin-like fold domain-containing protein</fullName>
    </recommendedName>
</protein>
<gene>
    <name evidence="6" type="ORF">CWM47_10080</name>
</gene>
<dbReference type="KEGG" id="spir:CWM47_10080"/>
<keyword evidence="4" id="KW-0676">Redox-active center</keyword>
<evidence type="ECO:0000313" key="6">
    <source>
        <dbReference type="EMBL" id="AUD02138.1"/>
    </source>
</evidence>
<accession>A0A2K8YX69</accession>
<dbReference type="PANTHER" id="PTHR42852:SF6">
    <property type="entry name" value="THIOL:DISULFIDE INTERCHANGE PROTEIN DSBE"/>
    <property type="match status" value="1"/>
</dbReference>
<dbReference type="GO" id="GO:0017004">
    <property type="term" value="P:cytochrome complex assembly"/>
    <property type="evidence" value="ECO:0007669"/>
    <property type="project" value="UniProtKB-KW"/>
</dbReference>
<dbReference type="InterPro" id="IPR012336">
    <property type="entry name" value="Thioredoxin-like_fold"/>
</dbReference>
<keyword evidence="2" id="KW-0201">Cytochrome c-type biogenesis</keyword>
<dbReference type="EMBL" id="CP025096">
    <property type="protein sequence ID" value="AUD02138.1"/>
    <property type="molecule type" value="Genomic_DNA"/>
</dbReference>
<comment type="subcellular location">
    <subcellularLocation>
        <location evidence="1">Cell envelope</location>
    </subcellularLocation>
</comment>
<keyword evidence="3" id="KW-1015">Disulfide bond</keyword>
<dbReference type="Gene3D" id="3.40.30.10">
    <property type="entry name" value="Glutaredoxin"/>
    <property type="match status" value="1"/>
</dbReference>
<evidence type="ECO:0000256" key="2">
    <source>
        <dbReference type="ARBA" id="ARBA00022748"/>
    </source>
</evidence>
<evidence type="ECO:0000256" key="1">
    <source>
        <dbReference type="ARBA" id="ARBA00004196"/>
    </source>
</evidence>
<feature type="domain" description="Thioredoxin-like fold" evidence="5">
    <location>
        <begin position="2"/>
        <end position="84"/>
    </location>
</feature>
<reference evidence="6 7" key="1">
    <citation type="submission" date="2017-11" db="EMBL/GenBank/DDBJ databases">
        <title>Taxonomic description and genome sequences of Spirosoma HA7 sp. nov., isolated from pollen microhabitat of Corylus avellana.</title>
        <authorList>
            <person name="Ambika Manirajan B."/>
            <person name="Suarez C."/>
            <person name="Ratering S."/>
            <person name="Geissler-Plaum R."/>
            <person name="Cardinale M."/>
            <person name="Sylvia S."/>
        </authorList>
    </citation>
    <scope>NUCLEOTIDE SEQUENCE [LARGE SCALE GENOMIC DNA]</scope>
    <source>
        <strain evidence="6 7">HA7</strain>
    </source>
</reference>
<proteinExistence type="predicted"/>
<dbReference type="SUPFAM" id="SSF52833">
    <property type="entry name" value="Thioredoxin-like"/>
    <property type="match status" value="1"/>
</dbReference>
<evidence type="ECO:0000256" key="3">
    <source>
        <dbReference type="ARBA" id="ARBA00023157"/>
    </source>
</evidence>
<sequence>MPCRAEFPQAKQLQQQFSSTSGVVFLYVSIDQNQVAWKKLLQDDTHPTGVHINQASVEQAGSLWKPYLLMGIPRYILIDQKGRIVQANADHPSSGKVAAAIQKLLL</sequence>